<dbReference type="InterPro" id="IPR024344">
    <property type="entry name" value="MDMPI_metal-binding"/>
</dbReference>
<feature type="domain" description="Mycothiol-dependent maleylpyruvate isomerase metal-binding" evidence="1">
    <location>
        <begin position="14"/>
        <end position="138"/>
    </location>
</feature>
<dbReference type="GO" id="GO:0046872">
    <property type="term" value="F:metal ion binding"/>
    <property type="evidence" value="ECO:0007669"/>
    <property type="project" value="InterPro"/>
</dbReference>
<evidence type="ECO:0000313" key="2">
    <source>
        <dbReference type="EMBL" id="MDR7327979.1"/>
    </source>
</evidence>
<dbReference type="EMBL" id="JAVDYC010000001">
    <property type="protein sequence ID" value="MDR7327979.1"/>
    <property type="molecule type" value="Genomic_DNA"/>
</dbReference>
<proteinExistence type="predicted"/>
<dbReference type="NCBIfam" id="TIGR03083">
    <property type="entry name" value="maleylpyruvate isomerase family mycothiol-dependent enzyme"/>
    <property type="match status" value="1"/>
</dbReference>
<dbReference type="InterPro" id="IPR034660">
    <property type="entry name" value="DinB/YfiT-like"/>
</dbReference>
<dbReference type="PANTHER" id="PTHR40758:SF1">
    <property type="entry name" value="CONSERVED PROTEIN"/>
    <property type="match status" value="1"/>
</dbReference>
<organism evidence="2 3">
    <name type="scientific">Catenuloplanes niger</name>
    <dbReference type="NCBI Taxonomy" id="587534"/>
    <lineage>
        <taxon>Bacteria</taxon>
        <taxon>Bacillati</taxon>
        <taxon>Actinomycetota</taxon>
        <taxon>Actinomycetes</taxon>
        <taxon>Micromonosporales</taxon>
        <taxon>Micromonosporaceae</taxon>
        <taxon>Catenuloplanes</taxon>
    </lineage>
</organism>
<keyword evidence="3" id="KW-1185">Reference proteome</keyword>
<dbReference type="PANTHER" id="PTHR40758">
    <property type="entry name" value="CONSERVED PROTEIN"/>
    <property type="match status" value="1"/>
</dbReference>
<sequence length="256" mass="27471">MSTELGLDYAGHLSALRGAVGRLVDLVADADPATAVPACPGWDLGTLSGHIGATHRWAEAMVASGMPRRLPFDAFAAEVPHEAGELTVWLLVGAQRLLATLESTDPDRPVWTFGHDRRAAGWPRRMLHEAVVHGLDAAEALRQPTQVDAAIARDGIEEFLGTMLHHPTIQRRLQPADGTPLTGTLILAAADTGEIWRVDLGPAGSRWRRVTSTADGDAVVLGGIAELYLYLWHRVPAPTVMGSPDLVAQWSRATTL</sequence>
<evidence type="ECO:0000259" key="1">
    <source>
        <dbReference type="Pfam" id="PF11716"/>
    </source>
</evidence>
<dbReference type="RefSeq" id="WP_310428774.1">
    <property type="nucleotide sequence ID" value="NZ_JAVDYC010000001.1"/>
</dbReference>
<dbReference type="InterPro" id="IPR017517">
    <property type="entry name" value="Maleyloyr_isom"/>
</dbReference>
<accession>A0AAE3ZXP8</accession>
<protein>
    <submittedName>
        <fullName evidence="2">Uncharacterized protein (TIGR03083 family)</fullName>
    </submittedName>
</protein>
<dbReference type="SUPFAM" id="SSF109854">
    <property type="entry name" value="DinB/YfiT-like putative metalloenzymes"/>
    <property type="match status" value="1"/>
</dbReference>
<evidence type="ECO:0000313" key="3">
    <source>
        <dbReference type="Proteomes" id="UP001183629"/>
    </source>
</evidence>
<reference evidence="2 3" key="1">
    <citation type="submission" date="2023-07" db="EMBL/GenBank/DDBJ databases">
        <title>Sequencing the genomes of 1000 actinobacteria strains.</title>
        <authorList>
            <person name="Klenk H.-P."/>
        </authorList>
    </citation>
    <scope>NUCLEOTIDE SEQUENCE [LARGE SCALE GENOMIC DNA]</scope>
    <source>
        <strain evidence="2 3">DSM 44711</strain>
    </source>
</reference>
<name>A0AAE3ZXP8_9ACTN</name>
<gene>
    <name evidence="2" type="ORF">J2S44_008229</name>
</gene>
<comment type="caution">
    <text evidence="2">The sequence shown here is derived from an EMBL/GenBank/DDBJ whole genome shotgun (WGS) entry which is preliminary data.</text>
</comment>
<dbReference type="AlphaFoldDB" id="A0AAE3ZXP8"/>
<dbReference type="GO" id="GO:0005886">
    <property type="term" value="C:plasma membrane"/>
    <property type="evidence" value="ECO:0007669"/>
    <property type="project" value="TreeGrafter"/>
</dbReference>
<dbReference type="Pfam" id="PF11716">
    <property type="entry name" value="MDMPI_N"/>
    <property type="match status" value="1"/>
</dbReference>
<dbReference type="Proteomes" id="UP001183629">
    <property type="component" value="Unassembled WGS sequence"/>
</dbReference>